<comment type="caution">
    <text evidence="3">The sequence shown here is derived from an EMBL/GenBank/DDBJ whole genome shotgun (WGS) entry which is preliminary data.</text>
</comment>
<keyword evidence="4" id="KW-1185">Reference proteome</keyword>
<dbReference type="InterPro" id="IPR036179">
    <property type="entry name" value="Ig-like_dom_sf"/>
</dbReference>
<dbReference type="InterPro" id="IPR007110">
    <property type="entry name" value="Ig-like_dom"/>
</dbReference>
<dbReference type="InterPro" id="IPR003599">
    <property type="entry name" value="Ig_sub"/>
</dbReference>
<dbReference type="SMART" id="SM00409">
    <property type="entry name" value="IG"/>
    <property type="match status" value="1"/>
</dbReference>
<protein>
    <recommendedName>
        <fullName evidence="2">Ig-like domain-containing protein</fullName>
    </recommendedName>
</protein>
<name>A0A2G8KPN1_STIJA</name>
<evidence type="ECO:0000259" key="2">
    <source>
        <dbReference type="PROSITE" id="PS50835"/>
    </source>
</evidence>
<reference evidence="3 4" key="1">
    <citation type="journal article" date="2017" name="PLoS Biol.">
        <title>The sea cucumber genome provides insights into morphological evolution and visceral regeneration.</title>
        <authorList>
            <person name="Zhang X."/>
            <person name="Sun L."/>
            <person name="Yuan J."/>
            <person name="Sun Y."/>
            <person name="Gao Y."/>
            <person name="Zhang L."/>
            <person name="Li S."/>
            <person name="Dai H."/>
            <person name="Hamel J.F."/>
            <person name="Liu C."/>
            <person name="Yu Y."/>
            <person name="Liu S."/>
            <person name="Lin W."/>
            <person name="Guo K."/>
            <person name="Jin S."/>
            <person name="Xu P."/>
            <person name="Storey K.B."/>
            <person name="Huan P."/>
            <person name="Zhang T."/>
            <person name="Zhou Y."/>
            <person name="Zhang J."/>
            <person name="Lin C."/>
            <person name="Li X."/>
            <person name="Xing L."/>
            <person name="Huo D."/>
            <person name="Sun M."/>
            <person name="Wang L."/>
            <person name="Mercier A."/>
            <person name="Li F."/>
            <person name="Yang H."/>
            <person name="Xiang J."/>
        </authorList>
    </citation>
    <scope>NUCLEOTIDE SEQUENCE [LARGE SCALE GENOMIC DNA]</scope>
    <source>
        <strain evidence="3">Shaxun</strain>
        <tissue evidence="3">Muscle</tissue>
    </source>
</reference>
<feature type="chain" id="PRO_5013943317" description="Ig-like domain-containing protein" evidence="1">
    <location>
        <begin position="25"/>
        <end position="144"/>
    </location>
</feature>
<organism evidence="3 4">
    <name type="scientific">Stichopus japonicus</name>
    <name type="common">Sea cucumber</name>
    <dbReference type="NCBI Taxonomy" id="307972"/>
    <lineage>
        <taxon>Eukaryota</taxon>
        <taxon>Metazoa</taxon>
        <taxon>Echinodermata</taxon>
        <taxon>Eleutherozoa</taxon>
        <taxon>Echinozoa</taxon>
        <taxon>Holothuroidea</taxon>
        <taxon>Aspidochirotacea</taxon>
        <taxon>Aspidochirotida</taxon>
        <taxon>Stichopodidae</taxon>
        <taxon>Apostichopus</taxon>
    </lineage>
</organism>
<evidence type="ECO:0000313" key="3">
    <source>
        <dbReference type="EMBL" id="PIK49925.1"/>
    </source>
</evidence>
<gene>
    <name evidence="3" type="ORF">BSL78_13195</name>
</gene>
<accession>A0A2G8KPN1</accession>
<dbReference type="EMBL" id="MRZV01000441">
    <property type="protein sequence ID" value="PIK49925.1"/>
    <property type="molecule type" value="Genomic_DNA"/>
</dbReference>
<sequence>MYALPAAFAFLLGLLLVGVPHVLGVTDAVQGRQSVQIEVGEDVYLPCEAPSNAQIYIWERDNRSVHAINTFRENRLYVLRVQGLLILNSVQNDEGVYRCSYFARGSFGAKEYDLRIVAGDEPDENSEVSNYLHTVVRLIDQSFS</sequence>
<dbReference type="Gene3D" id="2.60.40.10">
    <property type="entry name" value="Immunoglobulins"/>
    <property type="match status" value="1"/>
</dbReference>
<dbReference type="InterPro" id="IPR013783">
    <property type="entry name" value="Ig-like_fold"/>
</dbReference>
<dbReference type="SUPFAM" id="SSF48726">
    <property type="entry name" value="Immunoglobulin"/>
    <property type="match status" value="1"/>
</dbReference>
<feature type="signal peptide" evidence="1">
    <location>
        <begin position="1"/>
        <end position="24"/>
    </location>
</feature>
<evidence type="ECO:0000313" key="4">
    <source>
        <dbReference type="Proteomes" id="UP000230750"/>
    </source>
</evidence>
<dbReference type="AlphaFoldDB" id="A0A2G8KPN1"/>
<evidence type="ECO:0000256" key="1">
    <source>
        <dbReference type="SAM" id="SignalP"/>
    </source>
</evidence>
<dbReference type="Proteomes" id="UP000230750">
    <property type="component" value="Unassembled WGS sequence"/>
</dbReference>
<keyword evidence="1" id="KW-0732">Signal</keyword>
<feature type="domain" description="Ig-like" evidence="2">
    <location>
        <begin position="20"/>
        <end position="99"/>
    </location>
</feature>
<dbReference type="PROSITE" id="PS50835">
    <property type="entry name" value="IG_LIKE"/>
    <property type="match status" value="1"/>
</dbReference>
<proteinExistence type="predicted"/>